<comment type="subunit">
    <text evidence="10">Homodimer.</text>
</comment>
<keyword evidence="1 10" id="KW-0963">Cytoplasm</keyword>
<feature type="binding site" evidence="10">
    <location>
        <position position="135"/>
    </location>
    <ligand>
        <name>substrate</name>
    </ligand>
</feature>
<accession>A0A7G8PZX4</accession>
<keyword evidence="8 10" id="KW-0664">Pyridoxine biosynthesis</keyword>
<evidence type="ECO:0000256" key="10">
    <source>
        <dbReference type="HAMAP-Rule" id="MF_00536"/>
    </source>
</evidence>
<dbReference type="GO" id="GO:0051287">
    <property type="term" value="F:NAD binding"/>
    <property type="evidence" value="ECO:0007669"/>
    <property type="project" value="InterPro"/>
</dbReference>
<dbReference type="InterPro" id="IPR037510">
    <property type="entry name" value="PdxA"/>
</dbReference>
<dbReference type="KEGG" id="dtl:H8F01_13200"/>
<dbReference type="RefSeq" id="WP_187055563.1">
    <property type="nucleotide sequence ID" value="NZ_CP060412.1"/>
</dbReference>
<dbReference type="InterPro" id="IPR005255">
    <property type="entry name" value="PdxA_fam"/>
</dbReference>
<keyword evidence="5 10" id="KW-0521">NADP</keyword>
<keyword evidence="7 10" id="KW-0520">NAD</keyword>
<evidence type="ECO:0000256" key="2">
    <source>
        <dbReference type="ARBA" id="ARBA00022723"/>
    </source>
</evidence>
<reference evidence="11 12" key="1">
    <citation type="submission" date="2020-08" db="EMBL/GenBank/DDBJ databases">
        <title>Dyella sp. G9 isolated from forest soil.</title>
        <authorList>
            <person name="Fu J."/>
            <person name="Qiu L."/>
        </authorList>
    </citation>
    <scope>NUCLEOTIDE SEQUENCE [LARGE SCALE GENOMIC DNA]</scope>
    <source>
        <strain evidence="11 12">G9</strain>
    </source>
</reference>
<dbReference type="GO" id="GO:0000287">
    <property type="term" value="F:magnesium ion binding"/>
    <property type="evidence" value="ECO:0007669"/>
    <property type="project" value="UniProtKB-UniRule"/>
</dbReference>
<protein>
    <recommendedName>
        <fullName evidence="10">4-hydroxythreonine-4-phosphate dehydrogenase</fullName>
        <ecNumber evidence="10">1.1.1.262</ecNumber>
    </recommendedName>
    <alternativeName>
        <fullName evidence="10">4-(phosphohydroxy)-L-threonine dehydrogenase</fullName>
    </alternativeName>
</protein>
<dbReference type="UniPathway" id="UPA00244">
    <property type="reaction ID" value="UER00312"/>
</dbReference>
<dbReference type="GO" id="GO:0042823">
    <property type="term" value="P:pyridoxal phosphate biosynthetic process"/>
    <property type="evidence" value="ECO:0007669"/>
    <property type="project" value="UniProtKB-UniRule"/>
</dbReference>
<dbReference type="GO" id="GO:0008270">
    <property type="term" value="F:zinc ion binding"/>
    <property type="evidence" value="ECO:0007669"/>
    <property type="project" value="UniProtKB-UniRule"/>
</dbReference>
<dbReference type="HAMAP" id="MF_00536">
    <property type="entry name" value="PdxA"/>
    <property type="match status" value="1"/>
</dbReference>
<comment type="similarity">
    <text evidence="10">Belongs to the PdxA family.</text>
</comment>
<comment type="pathway">
    <text evidence="10">Cofactor biosynthesis; pyridoxine 5'-phosphate biosynthesis; pyridoxine 5'-phosphate from D-erythrose 4-phosphate: step 4/5.</text>
</comment>
<dbReference type="EC" id="1.1.1.262" evidence="10"/>
<dbReference type="PANTHER" id="PTHR30004:SF5">
    <property type="entry name" value="4-HYDROXYTHREONINE-4-PHOSPHATE DEHYDROGENASE"/>
    <property type="match status" value="1"/>
</dbReference>
<evidence type="ECO:0000256" key="3">
    <source>
        <dbReference type="ARBA" id="ARBA00022833"/>
    </source>
</evidence>
<name>A0A7G8PZX4_9GAMM</name>
<comment type="cofactor">
    <cofactor evidence="10">
        <name>Zn(2+)</name>
        <dbReference type="ChEBI" id="CHEBI:29105"/>
    </cofactor>
    <cofactor evidence="10">
        <name>Mg(2+)</name>
        <dbReference type="ChEBI" id="CHEBI:18420"/>
    </cofactor>
    <cofactor evidence="10">
        <name>Co(2+)</name>
        <dbReference type="ChEBI" id="CHEBI:48828"/>
    </cofactor>
    <text evidence="10">Binds 1 divalent metal cation per subunit. Can use ions such as Zn(2+), Mg(2+) or Co(2+).</text>
</comment>
<comment type="function">
    <text evidence="10">Catalyzes the NAD(P)-dependent oxidation of 4-(phosphooxy)-L-threonine (HTP) into 2-amino-3-oxo-4-(phosphooxy)butyric acid which spontaneously decarboxylates to form 3-amino-2-oxopropyl phosphate (AHAP).</text>
</comment>
<feature type="binding site" evidence="10">
    <location>
        <position position="136"/>
    </location>
    <ligand>
        <name>substrate</name>
    </ligand>
</feature>
<dbReference type="GO" id="GO:0008615">
    <property type="term" value="P:pyridoxine biosynthetic process"/>
    <property type="evidence" value="ECO:0007669"/>
    <property type="project" value="UniProtKB-UniRule"/>
</dbReference>
<feature type="binding site" evidence="10">
    <location>
        <position position="272"/>
    </location>
    <ligand>
        <name>substrate</name>
    </ligand>
</feature>
<evidence type="ECO:0000256" key="4">
    <source>
        <dbReference type="ARBA" id="ARBA00022842"/>
    </source>
</evidence>
<dbReference type="Gene3D" id="3.40.718.10">
    <property type="entry name" value="Isopropylmalate Dehydrogenase"/>
    <property type="match status" value="1"/>
</dbReference>
<comment type="subcellular location">
    <subcellularLocation>
        <location evidence="10">Cytoplasm</location>
    </subcellularLocation>
</comment>
<keyword evidence="6 10" id="KW-0560">Oxidoreductase</keyword>
<keyword evidence="3 10" id="KW-0862">Zinc</keyword>
<dbReference type="AlphaFoldDB" id="A0A7G8PZX4"/>
<evidence type="ECO:0000256" key="6">
    <source>
        <dbReference type="ARBA" id="ARBA00023002"/>
    </source>
</evidence>
<evidence type="ECO:0000256" key="7">
    <source>
        <dbReference type="ARBA" id="ARBA00023027"/>
    </source>
</evidence>
<sequence length="334" mass="35505">MQTLPRLAITAGEPAGIGPELLIRLAATPLAANFVAVTDRNLLRRAAERCGLTVELVDDDGGDISQRPPGQLRVHHVPLGAPEQPGTPDPANAQHVLATLAEAADGCMQGRYAAIVTAPLQKSSINEAGIRFSGHTEFFAERARADVVMMLASPELRVTLATTHLPLAAVPAAITADTLTRVLRIVHRELKAKFGLPEPRVAVLGLNPHAGEGGHLGREELDTIIPTLETLRAEGMHLLGPLPADTAFVPSQRDRYDAVLAMYHDQALPVLKSEAFDRTVNLTLGLPFIRTSVDHGTALDLAGTGRGDPASLIAAANMALELVARRRTHSQGHP</sequence>
<gene>
    <name evidence="10 11" type="primary">pdxA</name>
    <name evidence="11" type="ORF">H8F01_13200</name>
</gene>
<feature type="binding site" evidence="10">
    <location>
        <position position="264"/>
    </location>
    <ligand>
        <name>a divalent metal cation</name>
        <dbReference type="ChEBI" id="CHEBI:60240"/>
        <note>ligand shared between dimeric partners</note>
    </ligand>
</feature>
<keyword evidence="4 10" id="KW-0460">Magnesium</keyword>
<dbReference type="GO" id="GO:0050897">
    <property type="term" value="F:cobalt ion binding"/>
    <property type="evidence" value="ECO:0007669"/>
    <property type="project" value="UniProtKB-UniRule"/>
</dbReference>
<keyword evidence="2 10" id="KW-0479">Metal-binding</keyword>
<dbReference type="NCBIfam" id="TIGR00557">
    <property type="entry name" value="pdxA"/>
    <property type="match status" value="1"/>
</dbReference>
<dbReference type="Proteomes" id="UP000515873">
    <property type="component" value="Chromosome"/>
</dbReference>
<comment type="catalytic activity">
    <reaction evidence="10">
        <text>4-(phosphooxy)-L-threonine + NAD(+) = 3-amino-2-oxopropyl phosphate + CO2 + NADH</text>
        <dbReference type="Rhea" id="RHEA:32275"/>
        <dbReference type="ChEBI" id="CHEBI:16526"/>
        <dbReference type="ChEBI" id="CHEBI:57279"/>
        <dbReference type="ChEBI" id="CHEBI:57540"/>
        <dbReference type="ChEBI" id="CHEBI:57945"/>
        <dbReference type="ChEBI" id="CHEBI:58452"/>
        <dbReference type="EC" id="1.1.1.262"/>
    </reaction>
</comment>
<comment type="miscellaneous">
    <text evidence="10">The active site is located at the dimer interface.</text>
</comment>
<feature type="binding site" evidence="10">
    <location>
        <position position="164"/>
    </location>
    <ligand>
        <name>a divalent metal cation</name>
        <dbReference type="ChEBI" id="CHEBI:60240"/>
        <note>ligand shared between dimeric partners</note>
    </ligand>
</feature>
<dbReference type="Pfam" id="PF04166">
    <property type="entry name" value="PdxA"/>
    <property type="match status" value="1"/>
</dbReference>
<dbReference type="GO" id="GO:0050570">
    <property type="term" value="F:4-hydroxythreonine-4-phosphate dehydrogenase activity"/>
    <property type="evidence" value="ECO:0007669"/>
    <property type="project" value="UniProtKB-UniRule"/>
</dbReference>
<evidence type="ECO:0000313" key="12">
    <source>
        <dbReference type="Proteomes" id="UP000515873"/>
    </source>
</evidence>
<dbReference type="GO" id="GO:0005737">
    <property type="term" value="C:cytoplasm"/>
    <property type="evidence" value="ECO:0007669"/>
    <property type="project" value="UniProtKB-SubCell"/>
</dbReference>
<dbReference type="PANTHER" id="PTHR30004">
    <property type="entry name" value="4-HYDROXYTHREONINE-4-PHOSPHATE DEHYDROGENASE"/>
    <property type="match status" value="1"/>
</dbReference>
<feature type="binding site" evidence="10">
    <location>
        <position position="290"/>
    </location>
    <ligand>
        <name>substrate</name>
    </ligand>
</feature>
<evidence type="ECO:0000256" key="1">
    <source>
        <dbReference type="ARBA" id="ARBA00022490"/>
    </source>
</evidence>
<dbReference type="EMBL" id="CP060412">
    <property type="protein sequence ID" value="QNK00082.1"/>
    <property type="molecule type" value="Genomic_DNA"/>
</dbReference>
<feature type="binding site" evidence="10">
    <location>
        <position position="209"/>
    </location>
    <ligand>
        <name>a divalent metal cation</name>
        <dbReference type="ChEBI" id="CHEBI:60240"/>
        <note>ligand shared between dimeric partners</note>
    </ligand>
</feature>
<proteinExistence type="inferred from homology"/>
<evidence type="ECO:0000313" key="11">
    <source>
        <dbReference type="EMBL" id="QNK00082.1"/>
    </source>
</evidence>
<evidence type="ECO:0000256" key="5">
    <source>
        <dbReference type="ARBA" id="ARBA00022857"/>
    </source>
</evidence>
<keyword evidence="9 10" id="KW-0170">Cobalt</keyword>
<evidence type="ECO:0000256" key="8">
    <source>
        <dbReference type="ARBA" id="ARBA00023096"/>
    </source>
</evidence>
<dbReference type="SUPFAM" id="SSF53659">
    <property type="entry name" value="Isocitrate/Isopropylmalate dehydrogenase-like"/>
    <property type="match status" value="1"/>
</dbReference>
<feature type="binding site" evidence="10">
    <location>
        <position position="281"/>
    </location>
    <ligand>
        <name>substrate</name>
    </ligand>
</feature>
<organism evidence="11 12">
    <name type="scientific">Dyella telluris</name>
    <dbReference type="NCBI Taxonomy" id="2763498"/>
    <lineage>
        <taxon>Bacteria</taxon>
        <taxon>Pseudomonadati</taxon>
        <taxon>Pseudomonadota</taxon>
        <taxon>Gammaproteobacteria</taxon>
        <taxon>Lysobacterales</taxon>
        <taxon>Rhodanobacteraceae</taxon>
        <taxon>Dyella</taxon>
    </lineage>
</organism>
<evidence type="ECO:0000256" key="9">
    <source>
        <dbReference type="ARBA" id="ARBA00023285"/>
    </source>
</evidence>
<keyword evidence="12" id="KW-1185">Reference proteome</keyword>